<reference evidence="2 3" key="1">
    <citation type="submission" date="2019-07" db="EMBL/GenBank/DDBJ databases">
        <title>Genomic Encyclopedia of Type Strains, Phase I: the one thousand microbial genomes (KMG-I) project.</title>
        <authorList>
            <person name="Kyrpides N."/>
        </authorList>
    </citation>
    <scope>NUCLEOTIDE SEQUENCE [LARGE SCALE GENOMIC DNA]</scope>
    <source>
        <strain evidence="2 3">DSM 13558</strain>
    </source>
</reference>
<sequence length="42" mass="4915">MDWIITAGMYVSIIFNVVYEIAKFIAVLLFIKVCITYLKKNE</sequence>
<comment type="caution">
    <text evidence="2">The sequence shown here is derived from an EMBL/GenBank/DDBJ whole genome shotgun (WGS) entry which is preliminary data.</text>
</comment>
<organism evidence="2 3">
    <name type="scientific">Sedimentibacter saalensis</name>
    <dbReference type="NCBI Taxonomy" id="130788"/>
    <lineage>
        <taxon>Bacteria</taxon>
        <taxon>Bacillati</taxon>
        <taxon>Bacillota</taxon>
        <taxon>Tissierellia</taxon>
        <taxon>Sedimentibacter</taxon>
    </lineage>
</organism>
<evidence type="ECO:0000313" key="3">
    <source>
        <dbReference type="Proteomes" id="UP000315343"/>
    </source>
</evidence>
<keyword evidence="1" id="KW-0812">Transmembrane</keyword>
<dbReference type="RefSeq" id="WP_281291826.1">
    <property type="nucleotide sequence ID" value="NZ_DAMBUX010000019.1"/>
</dbReference>
<keyword evidence="1" id="KW-0472">Membrane</keyword>
<keyword evidence="1" id="KW-1133">Transmembrane helix</keyword>
<proteinExistence type="predicted"/>
<accession>A0A562JEV0</accession>
<name>A0A562JEV0_9FIRM</name>
<protein>
    <submittedName>
        <fullName evidence="2">Uncharacterized protein</fullName>
    </submittedName>
</protein>
<gene>
    <name evidence="2" type="ORF">LY60_01492</name>
</gene>
<feature type="transmembrane region" description="Helical" evidence="1">
    <location>
        <begin position="12"/>
        <end position="38"/>
    </location>
</feature>
<dbReference type="Proteomes" id="UP000315343">
    <property type="component" value="Unassembled WGS sequence"/>
</dbReference>
<dbReference type="AlphaFoldDB" id="A0A562JEV0"/>
<dbReference type="EMBL" id="VLKH01000003">
    <property type="protein sequence ID" value="TWH81737.1"/>
    <property type="molecule type" value="Genomic_DNA"/>
</dbReference>
<evidence type="ECO:0000313" key="2">
    <source>
        <dbReference type="EMBL" id="TWH81737.1"/>
    </source>
</evidence>
<evidence type="ECO:0000256" key="1">
    <source>
        <dbReference type="SAM" id="Phobius"/>
    </source>
</evidence>
<keyword evidence="3" id="KW-1185">Reference proteome</keyword>